<dbReference type="EMBL" id="BSXW01000130">
    <property type="protein sequence ID" value="GMF12737.1"/>
    <property type="molecule type" value="Genomic_DNA"/>
</dbReference>
<feature type="region of interest" description="Disordered" evidence="1">
    <location>
        <begin position="86"/>
        <end position="113"/>
    </location>
</feature>
<proteinExistence type="predicted"/>
<sequence length="169" mass="18564">MDNLDVGLAMQVIQDLNGFSNSIVYGGIFRRRVQEVSLPRDCEAESVSSPTDSIAGNYAVKKRTAPGNEDNEPVVFSSGRIGTSLTQSGRKVSCESDSGESSAGKSRKTLAMSQEDHGYSYRTWHQRLQKRFSLHHAPPPVPVEPKKIAIFASTFNMGEKDVSERELVS</sequence>
<keyword evidence="3" id="KW-1185">Reference proteome</keyword>
<evidence type="ECO:0000313" key="3">
    <source>
        <dbReference type="Proteomes" id="UP001165083"/>
    </source>
</evidence>
<accession>A0A9W6TGG6</accession>
<dbReference type="AlphaFoldDB" id="A0A9W6TGG6"/>
<gene>
    <name evidence="2" type="ORF">Plil01_000330500</name>
</gene>
<feature type="compositionally biased region" description="Polar residues" evidence="1">
    <location>
        <begin position="86"/>
        <end position="104"/>
    </location>
</feature>
<reference evidence="2" key="1">
    <citation type="submission" date="2023-04" db="EMBL/GenBank/DDBJ databases">
        <title>Phytophthora lilii NBRC 32176.</title>
        <authorList>
            <person name="Ichikawa N."/>
            <person name="Sato H."/>
            <person name="Tonouchi N."/>
        </authorList>
    </citation>
    <scope>NUCLEOTIDE SEQUENCE</scope>
    <source>
        <strain evidence="2">NBRC 32176</strain>
    </source>
</reference>
<evidence type="ECO:0000256" key="1">
    <source>
        <dbReference type="SAM" id="MobiDB-lite"/>
    </source>
</evidence>
<evidence type="ECO:0000313" key="2">
    <source>
        <dbReference type="EMBL" id="GMF12737.1"/>
    </source>
</evidence>
<comment type="caution">
    <text evidence="2">The sequence shown here is derived from an EMBL/GenBank/DDBJ whole genome shotgun (WGS) entry which is preliminary data.</text>
</comment>
<name>A0A9W6TGG6_9STRA</name>
<dbReference type="Proteomes" id="UP001165083">
    <property type="component" value="Unassembled WGS sequence"/>
</dbReference>
<organism evidence="2 3">
    <name type="scientific">Phytophthora lilii</name>
    <dbReference type="NCBI Taxonomy" id="2077276"/>
    <lineage>
        <taxon>Eukaryota</taxon>
        <taxon>Sar</taxon>
        <taxon>Stramenopiles</taxon>
        <taxon>Oomycota</taxon>
        <taxon>Peronosporomycetes</taxon>
        <taxon>Peronosporales</taxon>
        <taxon>Peronosporaceae</taxon>
        <taxon>Phytophthora</taxon>
    </lineage>
</organism>
<protein>
    <submittedName>
        <fullName evidence="2">Unnamed protein product</fullName>
    </submittedName>
</protein>